<evidence type="ECO:0000313" key="7">
    <source>
        <dbReference type="EMBL" id="PCH33418.1"/>
    </source>
</evidence>
<keyword evidence="8" id="KW-1185">Reference proteome</keyword>
<feature type="region of interest" description="Disordered" evidence="5">
    <location>
        <begin position="67"/>
        <end position="98"/>
    </location>
</feature>
<keyword evidence="2" id="KW-0645">Protease</keyword>
<dbReference type="InterPro" id="IPR003653">
    <property type="entry name" value="Peptidase_C48_C"/>
</dbReference>
<dbReference type="GO" id="GO:0016929">
    <property type="term" value="F:deSUMOylase activity"/>
    <property type="evidence" value="ECO:0007669"/>
    <property type="project" value="TreeGrafter"/>
</dbReference>
<name>A0A2H3J6Z9_WOLCO</name>
<feature type="compositionally biased region" description="Basic and acidic residues" evidence="5">
    <location>
        <begin position="67"/>
        <end position="81"/>
    </location>
</feature>
<dbReference type="PANTHER" id="PTHR12606">
    <property type="entry name" value="SENTRIN/SUMO-SPECIFIC PROTEASE"/>
    <property type="match status" value="1"/>
</dbReference>
<evidence type="ECO:0000256" key="5">
    <source>
        <dbReference type="SAM" id="MobiDB-lite"/>
    </source>
</evidence>
<dbReference type="GO" id="GO:0016926">
    <property type="term" value="P:protein desumoylation"/>
    <property type="evidence" value="ECO:0007669"/>
    <property type="project" value="TreeGrafter"/>
</dbReference>
<evidence type="ECO:0000256" key="2">
    <source>
        <dbReference type="ARBA" id="ARBA00022670"/>
    </source>
</evidence>
<proteinExistence type="inferred from homology"/>
<feature type="region of interest" description="Disordered" evidence="5">
    <location>
        <begin position="319"/>
        <end position="341"/>
    </location>
</feature>
<dbReference type="EMBL" id="KB467831">
    <property type="protein sequence ID" value="PCH33418.1"/>
    <property type="molecule type" value="Genomic_DNA"/>
</dbReference>
<dbReference type="GO" id="GO:0006508">
    <property type="term" value="P:proteolysis"/>
    <property type="evidence" value="ECO:0007669"/>
    <property type="project" value="UniProtKB-KW"/>
</dbReference>
<dbReference type="Proteomes" id="UP000218811">
    <property type="component" value="Unassembled WGS sequence"/>
</dbReference>
<feature type="region of interest" description="Disordered" evidence="5">
    <location>
        <begin position="151"/>
        <end position="182"/>
    </location>
</feature>
<organism evidence="7 8">
    <name type="scientific">Wolfiporia cocos (strain MD-104)</name>
    <name type="common">Brown rot fungus</name>
    <dbReference type="NCBI Taxonomy" id="742152"/>
    <lineage>
        <taxon>Eukaryota</taxon>
        <taxon>Fungi</taxon>
        <taxon>Dikarya</taxon>
        <taxon>Basidiomycota</taxon>
        <taxon>Agaricomycotina</taxon>
        <taxon>Agaricomycetes</taxon>
        <taxon>Polyporales</taxon>
        <taxon>Phaeolaceae</taxon>
        <taxon>Wolfiporia</taxon>
    </lineage>
</organism>
<gene>
    <name evidence="7" type="ORF">WOLCODRAFT_135126</name>
</gene>
<accession>A0A2H3J6Z9</accession>
<reference evidence="7 8" key="1">
    <citation type="journal article" date="2012" name="Science">
        <title>The Paleozoic origin of enzymatic lignin decomposition reconstructed from 31 fungal genomes.</title>
        <authorList>
            <person name="Floudas D."/>
            <person name="Binder M."/>
            <person name="Riley R."/>
            <person name="Barry K."/>
            <person name="Blanchette R.A."/>
            <person name="Henrissat B."/>
            <person name="Martinez A.T."/>
            <person name="Otillar R."/>
            <person name="Spatafora J.W."/>
            <person name="Yadav J.S."/>
            <person name="Aerts A."/>
            <person name="Benoit I."/>
            <person name="Boyd A."/>
            <person name="Carlson A."/>
            <person name="Copeland A."/>
            <person name="Coutinho P.M."/>
            <person name="de Vries R.P."/>
            <person name="Ferreira P."/>
            <person name="Findley K."/>
            <person name="Foster B."/>
            <person name="Gaskell J."/>
            <person name="Glotzer D."/>
            <person name="Gorecki P."/>
            <person name="Heitman J."/>
            <person name="Hesse C."/>
            <person name="Hori C."/>
            <person name="Igarashi K."/>
            <person name="Jurgens J.A."/>
            <person name="Kallen N."/>
            <person name="Kersten P."/>
            <person name="Kohler A."/>
            <person name="Kuees U."/>
            <person name="Kumar T.K.A."/>
            <person name="Kuo A."/>
            <person name="LaButti K."/>
            <person name="Larrondo L.F."/>
            <person name="Lindquist E."/>
            <person name="Ling A."/>
            <person name="Lombard V."/>
            <person name="Lucas S."/>
            <person name="Lundell T."/>
            <person name="Martin R."/>
            <person name="McLaughlin D.J."/>
            <person name="Morgenstern I."/>
            <person name="Morin E."/>
            <person name="Murat C."/>
            <person name="Nagy L.G."/>
            <person name="Nolan M."/>
            <person name="Ohm R.A."/>
            <person name="Patyshakuliyeva A."/>
            <person name="Rokas A."/>
            <person name="Ruiz-Duenas F.J."/>
            <person name="Sabat G."/>
            <person name="Salamov A."/>
            <person name="Samejima M."/>
            <person name="Schmutz J."/>
            <person name="Slot J.C."/>
            <person name="St John F."/>
            <person name="Stenlid J."/>
            <person name="Sun H."/>
            <person name="Sun S."/>
            <person name="Syed K."/>
            <person name="Tsang A."/>
            <person name="Wiebenga A."/>
            <person name="Young D."/>
            <person name="Pisabarro A."/>
            <person name="Eastwood D.C."/>
            <person name="Martin F."/>
            <person name="Cullen D."/>
            <person name="Grigoriev I.V."/>
            <person name="Hibbett D.S."/>
        </authorList>
    </citation>
    <scope>NUCLEOTIDE SEQUENCE [LARGE SCALE GENOMIC DNA]</scope>
    <source>
        <strain evidence="7 8">MD-104</strain>
    </source>
</reference>
<dbReference type="FunFam" id="3.40.395.10:FF:000001">
    <property type="entry name" value="Sentrin-specific protease 1"/>
    <property type="match status" value="1"/>
</dbReference>
<dbReference type="InterPro" id="IPR038765">
    <property type="entry name" value="Papain-like_cys_pep_sf"/>
</dbReference>
<evidence type="ECO:0000313" key="8">
    <source>
        <dbReference type="Proteomes" id="UP000218811"/>
    </source>
</evidence>
<keyword evidence="3" id="KW-0378">Hydrolase</keyword>
<dbReference type="Pfam" id="PF02902">
    <property type="entry name" value="Peptidase_C48"/>
    <property type="match status" value="1"/>
</dbReference>
<dbReference type="OMA" id="REHIHAK"/>
<evidence type="ECO:0000256" key="1">
    <source>
        <dbReference type="ARBA" id="ARBA00005234"/>
    </source>
</evidence>
<dbReference type="PROSITE" id="PS50600">
    <property type="entry name" value="ULP_PROTEASE"/>
    <property type="match status" value="1"/>
</dbReference>
<dbReference type="SUPFAM" id="SSF54001">
    <property type="entry name" value="Cysteine proteinases"/>
    <property type="match status" value="1"/>
</dbReference>
<dbReference type="Gene3D" id="3.40.395.10">
    <property type="entry name" value="Adenoviral Proteinase, Chain A"/>
    <property type="match status" value="1"/>
</dbReference>
<protein>
    <submittedName>
        <fullName evidence="7">Cysteine proteinase</fullName>
    </submittedName>
</protein>
<comment type="similarity">
    <text evidence="1">Belongs to the peptidase C48 family.</text>
</comment>
<dbReference type="OrthoDB" id="1939479at2759"/>
<dbReference type="PANTHER" id="PTHR12606:SF141">
    <property type="entry name" value="GH15225P-RELATED"/>
    <property type="match status" value="1"/>
</dbReference>
<dbReference type="AlphaFoldDB" id="A0A2H3J6Z9"/>
<dbReference type="GO" id="GO:0005634">
    <property type="term" value="C:nucleus"/>
    <property type="evidence" value="ECO:0007669"/>
    <property type="project" value="TreeGrafter"/>
</dbReference>
<dbReference type="GO" id="GO:0080090">
    <property type="term" value="P:regulation of primary metabolic process"/>
    <property type="evidence" value="ECO:0007669"/>
    <property type="project" value="UniProtKB-ARBA"/>
</dbReference>
<feature type="domain" description="Ubiquitin-like protease family profile" evidence="6">
    <location>
        <begin position="360"/>
        <end position="534"/>
    </location>
</feature>
<keyword evidence="4" id="KW-0788">Thiol protease</keyword>
<evidence type="ECO:0000256" key="3">
    <source>
        <dbReference type="ARBA" id="ARBA00022801"/>
    </source>
</evidence>
<dbReference type="GO" id="GO:0060255">
    <property type="term" value="P:regulation of macromolecule metabolic process"/>
    <property type="evidence" value="ECO:0007669"/>
    <property type="project" value="UniProtKB-ARBA"/>
</dbReference>
<evidence type="ECO:0000259" key="6">
    <source>
        <dbReference type="PROSITE" id="PS50600"/>
    </source>
</evidence>
<sequence>MNVRKRQATDALEPVRATKQRRLHKDYYRGQHSSPTHREGLGARWARLGMEFYKLVRDTWSSWLEEPRETDLISEPPESRENTPPPASRRPVAPLPIRRHPQYLDVDQYQYPDTYSGYSQSAPVEPTLTSIASLPNKFYLAATITDFPGALRPKAELPKPRTPSPSPEPEESPQSSSRNFSHYSFLPGMGKDKWVFTERKSIFHKKHEQWLKEVRQKDLEEMSRQLYDIKKSREGYSSDYKTFEEFLAYQLRVEAQVKSASFSDLRELQRVSTVPGQTSSQDLVQRALERAKASLAEPRPKAVAPSFEKLVQSQRVKDKEIDDRLHPKAPPIPTSLPEDDEQTVDELFKKRGIISKTAREQVSADDIARLKPRVWLNDEIINFYGQLILDRAEAMKENTDTNAPKPLKVHLFNTFFWSKLQGQGYEKARLAKWTKRIDIFDKDIVLIPVNHDNTHWTAAAINFKKKRIESYDSMGYIRHNVFKLLRQYLDDEHRNKKKAPFDFTGWVDHTMEDIPLQENAFDCGVFTCQFLEALSRGEETFRFKQIDMPYLRRRMVWEIGHAKLRDDV</sequence>
<dbReference type="STRING" id="742152.A0A2H3J6Z9"/>
<evidence type="ECO:0000256" key="4">
    <source>
        <dbReference type="ARBA" id="ARBA00022807"/>
    </source>
</evidence>